<dbReference type="SUPFAM" id="SSF51419">
    <property type="entry name" value="PLP-binding barrel"/>
    <property type="match status" value="1"/>
</dbReference>
<evidence type="ECO:0000259" key="1">
    <source>
        <dbReference type="Pfam" id="PF01168"/>
    </source>
</evidence>
<name>A0A820Z538_9BILA</name>
<gene>
    <name evidence="2" type="ORF">TOA249_LOCUS7529</name>
</gene>
<dbReference type="GO" id="GO:0036088">
    <property type="term" value="P:D-serine catabolic process"/>
    <property type="evidence" value="ECO:0007669"/>
    <property type="project" value="TreeGrafter"/>
</dbReference>
<dbReference type="InterPro" id="IPR029066">
    <property type="entry name" value="PLP-binding_barrel"/>
</dbReference>
<proteinExistence type="predicted"/>
<dbReference type="Proteomes" id="UP000663838">
    <property type="component" value="Unassembled WGS sequence"/>
</dbReference>
<reference evidence="2" key="1">
    <citation type="submission" date="2021-02" db="EMBL/GenBank/DDBJ databases">
        <authorList>
            <person name="Nowell W R."/>
        </authorList>
    </citation>
    <scope>NUCLEOTIDE SEQUENCE</scope>
</reference>
<evidence type="ECO:0000313" key="2">
    <source>
        <dbReference type="EMBL" id="CAF4555342.1"/>
    </source>
</evidence>
<dbReference type="Gene3D" id="3.20.20.10">
    <property type="entry name" value="Alanine racemase"/>
    <property type="match status" value="1"/>
</dbReference>
<feature type="domain" description="Alanine racemase N-terminal" evidence="1">
    <location>
        <begin position="17"/>
        <end position="215"/>
    </location>
</feature>
<dbReference type="InterPro" id="IPR051466">
    <property type="entry name" value="D-amino_acid_metab_enzyme"/>
</dbReference>
<organism evidence="2 3">
    <name type="scientific">Rotaria socialis</name>
    <dbReference type="NCBI Taxonomy" id="392032"/>
    <lineage>
        <taxon>Eukaryota</taxon>
        <taxon>Metazoa</taxon>
        <taxon>Spiralia</taxon>
        <taxon>Gnathifera</taxon>
        <taxon>Rotifera</taxon>
        <taxon>Eurotatoria</taxon>
        <taxon>Bdelloidea</taxon>
        <taxon>Philodinida</taxon>
        <taxon>Philodinidae</taxon>
        <taxon>Rotaria</taxon>
    </lineage>
</organism>
<accession>A0A820Z538</accession>
<dbReference type="AlphaFoldDB" id="A0A820Z538"/>
<protein>
    <recommendedName>
        <fullName evidence="1">Alanine racemase N-terminal domain-containing protein</fullName>
    </recommendedName>
</protein>
<sequence length="397" mass="45190">MNLALKEQRSGASAGIIDLDRLDSNVHFVQKQLGDGYQLRLVTKSLPSLDLLKYMMVKVQTNRLMVFSESFLAEILSNLNPDSLDILLGTPLPVDAFIRLVAYNGWNTINWLIDTNERLNQYLYYAQQEHIRIKINLEIDVGLHRGGFEITKDFAEAVEIIKQNSQYLELTGLMGYDGHVPYVPFYINKERSIRKTFVHVQELYDQFVDELKKHYDAKAMSTMTFNSGGSHTYFYYSDYKSATPVNDIAVGSGFLAPKQFSDLIELGHQPALFLSAPVLKKIESSKLPHAEKLSALVNIWDPNLKTSYFMLGGGWPGELVGPMGLKRNHWWDENDLGYTNQLPNQSILSGSDENTLNVSDFIFYHPWEGDGMLCFKKLVLYRQNSIAGEWDTYKGGN</sequence>
<dbReference type="PANTHER" id="PTHR28004">
    <property type="entry name" value="ZGC:162816-RELATED"/>
    <property type="match status" value="1"/>
</dbReference>
<dbReference type="PANTHER" id="PTHR28004:SF2">
    <property type="entry name" value="D-SERINE DEHYDRATASE"/>
    <property type="match status" value="1"/>
</dbReference>
<dbReference type="Pfam" id="PF01168">
    <property type="entry name" value="Ala_racemase_N"/>
    <property type="match status" value="1"/>
</dbReference>
<comment type="caution">
    <text evidence="2">The sequence shown here is derived from an EMBL/GenBank/DDBJ whole genome shotgun (WGS) entry which is preliminary data.</text>
</comment>
<dbReference type="GO" id="GO:0008721">
    <property type="term" value="F:D-serine ammonia-lyase activity"/>
    <property type="evidence" value="ECO:0007669"/>
    <property type="project" value="TreeGrafter"/>
</dbReference>
<evidence type="ECO:0000313" key="3">
    <source>
        <dbReference type="Proteomes" id="UP000663838"/>
    </source>
</evidence>
<dbReference type="EMBL" id="CAJOBS010000338">
    <property type="protein sequence ID" value="CAF4555342.1"/>
    <property type="molecule type" value="Genomic_DNA"/>
</dbReference>
<dbReference type="InterPro" id="IPR001608">
    <property type="entry name" value="Ala_racemase_N"/>
</dbReference>